<dbReference type="InterPro" id="IPR003672">
    <property type="entry name" value="CobN/Mg_chltase"/>
</dbReference>
<dbReference type="AlphaFoldDB" id="A0A078KI22"/>
<dbReference type="STRING" id="1495769.CEM_293"/>
<dbReference type="EC" id="6.6.1.2" evidence="1"/>
<dbReference type="GO" id="GO:0051116">
    <property type="term" value="F:cobaltochelatase activity"/>
    <property type="evidence" value="ECO:0007669"/>
    <property type="project" value="UniProtKB-UniRule"/>
</dbReference>
<organism evidence="3 4">
    <name type="scientific">Candidatus Johnevansia muelleri</name>
    <dbReference type="NCBI Taxonomy" id="1495769"/>
    <lineage>
        <taxon>Bacteria</taxon>
        <taxon>Pseudomonadati</taxon>
        <taxon>Pseudomonadota</taxon>
        <taxon>Gammaproteobacteria</taxon>
        <taxon>Candidatus Johnevansiales</taxon>
        <taxon>Candidatus Johnevansiaceae</taxon>
        <taxon>Candidatus Johnevansia</taxon>
    </lineage>
</organism>
<dbReference type="EMBL" id="LM655252">
    <property type="protein sequence ID" value="CDZ16545.1"/>
    <property type="molecule type" value="Genomic_DNA"/>
</dbReference>
<evidence type="ECO:0000313" key="3">
    <source>
        <dbReference type="EMBL" id="CDZ16545.1"/>
    </source>
</evidence>
<dbReference type="InterPro" id="IPR011953">
    <property type="entry name" value="Cobalto_CobN"/>
</dbReference>
<dbReference type="OrthoDB" id="9757976at2"/>
<accession>A0A078KI22</accession>
<keyword evidence="4" id="KW-1185">Reference proteome</keyword>
<name>A0A078KI22_9GAMM</name>
<dbReference type="PANTHER" id="PTHR44119">
    <property type="entry name" value="MAGNESIUM-CHELATASE SUBUNIT CHLH, CHLOROPLASTIC"/>
    <property type="match status" value="1"/>
</dbReference>
<dbReference type="HOGENOM" id="CLU_002017_1_0_6"/>
<evidence type="ECO:0000256" key="1">
    <source>
        <dbReference type="NCBIfam" id="TIGR02257"/>
    </source>
</evidence>
<dbReference type="Proteomes" id="UP000032420">
    <property type="component" value="Chromosome I"/>
</dbReference>
<dbReference type="NCBIfam" id="TIGR02257">
    <property type="entry name" value="cobalto_cobN"/>
    <property type="match status" value="1"/>
</dbReference>
<dbReference type="KEGG" id="eme:CEM_293"/>
<dbReference type="PANTHER" id="PTHR44119:SF4">
    <property type="entry name" value="AEROBIC COBALTOCHELATASE SUBUNIT COBN"/>
    <property type="match status" value="1"/>
</dbReference>
<feature type="domain" description="CobN/magnesium chelatase" evidence="2">
    <location>
        <begin position="145"/>
        <end position="1239"/>
    </location>
</feature>
<proteinExistence type="predicted"/>
<dbReference type="CDD" id="cd10150">
    <property type="entry name" value="CobN_like"/>
    <property type="match status" value="1"/>
</dbReference>
<dbReference type="GO" id="GO:0009236">
    <property type="term" value="P:cobalamin biosynthetic process"/>
    <property type="evidence" value="ECO:0007669"/>
    <property type="project" value="UniProtKB-UniRule"/>
</dbReference>
<sequence length="1258" mass="145822">MRVLASKKCKNEEIINLNQTPGELIIFSAADSSISLLSNIAEKLPIKYPSIRLVNWINLIKPASFDLYKSRVIEKCTLDAPKGTVLIILSLLGGINYWQYGFIKLKQWVKKFKYRILIIVPGEYYEDSSLFKKNTVSYLQSYRIWRYLREGGKKNIIYFFKYIYALCFKKYNKQIAFYKPYILPRALIYHTKLGKTTLKEWQFIWQYTWPIAILLLYRSHIQSENTYVFNQLIDVFNFHCINILPIAIYSLKELTCIKTLEELIKITNSYLILNTTGFALLNNYKTISSISNFNKNIPILQLILASNRREYWKKKKQGISIRDIAMHIVLPELDGRIITRVIAFKANYINNIRTQSSIIHFVLHEERAHIVANIANNLISLNKLNNNEKRIAIILSNYPNSNAKIGNGVGLDTPASILNILQSFKNDGYIINNIPKNSNELVNLIKQFQNIKIKNYLNYFATLTPQNRKEVIILWGEPNKDPFYKNINGKYLLIPGIKLNNIFIGIQPARGFNINIEANYHDPELIPPHNYIAFYFWLRNIFKINAIIHIGKHGNLEWLPGKSNALSITCWPDIILGTIPNFYPFIVNDPGEGAQAKRRTQAVIIDHLMPPLSKANIYGQIYEIELIIDEYYQAINIDLFREIYLKNLIIKKTRENNLLEEINLYKKNNYNLIMNNIDAYLCEIKETQIRNGLHILGTIPNKNLLKETLILLLRLPRGINKEDIGIFHALAKDFNLPNDFDPIGITIYHWKGPKPYILKNISSRPWFTNAHTKERLEIFANKLLENILYYTKHKNTILYKKYFYTSIVIEYVQKTLLPLLYNSANNEIRALLNGLRGKFVPPGASGSPTRGKLEVLPTGRNFYTIDSFAIPSKPAWILGKKSAELLISRYLKIYGDYPSSIGISIWGTTTIRTGGDDIAQALALIGVEPKWVYQRVIDFEIIPIKILGRPRIDVTLRVSGFFRDAFLNIINLFDAAIKKIFNYIEIGYNNTIKSIIEKRRIKLITQGLSKNKAFRKASYRVFSSKPGTYGAGIKGLINGRNWKKKKDLACAYIKWGGYAYGKTEINDGIEEFDEFEERLSNMDIIIQNQDNREHDILDSGDYAYFHGGMANAVKIFRGKLPQIYLGDHSNPNKIKIINLKDELNRIIRNRLINPNWIKAMHRHGYKGAFEMLSSIDYLFTFDATTNFIKDYQYLEITKTLIFSSYNQNFLKKNNYKALIEMSERLLEANKRGFWKADDNIISKIETLLLNLEYVKEKI</sequence>
<dbReference type="Pfam" id="PF02514">
    <property type="entry name" value="CobN-Mg_chel"/>
    <property type="match status" value="1"/>
</dbReference>
<evidence type="ECO:0000313" key="4">
    <source>
        <dbReference type="Proteomes" id="UP000032420"/>
    </source>
</evidence>
<keyword evidence="3" id="KW-0436">Ligase</keyword>
<dbReference type="PATRIC" id="fig|1495769.3.peg.267"/>
<protein>
    <recommendedName>
        <fullName evidence="1">Cobaltochelatase subunit CobN</fullName>
        <ecNumber evidence="1">6.6.1.2</ecNumber>
    </recommendedName>
</protein>
<reference evidence="4" key="1">
    <citation type="submission" date="2014-07" db="EMBL/GenBank/DDBJ databases">
        <authorList>
            <person name="Santos-Garcia D."/>
        </authorList>
    </citation>
    <scope>NUCLEOTIDE SEQUENCE [LARGE SCALE GENOMIC DNA]</scope>
</reference>
<evidence type="ECO:0000259" key="2">
    <source>
        <dbReference type="Pfam" id="PF02514"/>
    </source>
</evidence>
<gene>
    <name evidence="3" type="primary">cobN</name>
    <name evidence="3" type="ORF">CEM_293</name>
</gene>